<proteinExistence type="predicted"/>
<accession>A0ABV7JA67</accession>
<evidence type="ECO:0000256" key="1">
    <source>
        <dbReference type="ARBA" id="ARBA00022842"/>
    </source>
</evidence>
<sequence length="187" mass="20759">MRIKGLVLAAGRSSRLGQPKQLLKTGSMTLLEHIEHRLLPLCDELWVVLGYQHEIMQQHIQQASVIVNPHWRKGMGHSLKTGFRQISADADAVLVALCDQPYITQSHYQSLIKTAHQHRQHLISSTYDGKPGVPAVFTPPHFSAVLSIGDEQGARSLLRQTNEQHISINCPQGNHDIDTADQLSGLS</sequence>
<dbReference type="PANTHER" id="PTHR43777">
    <property type="entry name" value="MOLYBDENUM COFACTOR CYTIDYLYLTRANSFERASE"/>
    <property type="match status" value="1"/>
</dbReference>
<evidence type="ECO:0000259" key="2">
    <source>
        <dbReference type="Pfam" id="PF12804"/>
    </source>
</evidence>
<dbReference type="RefSeq" id="WP_077409640.1">
    <property type="nucleotide sequence ID" value="NZ_JBHRTS010000001.1"/>
</dbReference>
<dbReference type="CDD" id="cd04182">
    <property type="entry name" value="GT_2_like_f"/>
    <property type="match status" value="1"/>
</dbReference>
<gene>
    <name evidence="3" type="ORF">ACFODZ_01880</name>
</gene>
<feature type="domain" description="MobA-like NTP transferase" evidence="2">
    <location>
        <begin position="5"/>
        <end position="161"/>
    </location>
</feature>
<dbReference type="Proteomes" id="UP001595533">
    <property type="component" value="Unassembled WGS sequence"/>
</dbReference>
<dbReference type="GO" id="GO:0016740">
    <property type="term" value="F:transferase activity"/>
    <property type="evidence" value="ECO:0007669"/>
    <property type="project" value="UniProtKB-KW"/>
</dbReference>
<dbReference type="Gene3D" id="3.90.550.10">
    <property type="entry name" value="Spore Coat Polysaccharide Biosynthesis Protein SpsA, Chain A"/>
    <property type="match status" value="1"/>
</dbReference>
<dbReference type="InterPro" id="IPR029044">
    <property type="entry name" value="Nucleotide-diphossugar_trans"/>
</dbReference>
<evidence type="ECO:0000313" key="4">
    <source>
        <dbReference type="Proteomes" id="UP001595533"/>
    </source>
</evidence>
<name>A0ABV7JA67_9GAMM</name>
<dbReference type="PANTHER" id="PTHR43777:SF1">
    <property type="entry name" value="MOLYBDENUM COFACTOR CYTIDYLYLTRANSFERASE"/>
    <property type="match status" value="1"/>
</dbReference>
<dbReference type="InterPro" id="IPR025877">
    <property type="entry name" value="MobA-like_NTP_Trfase"/>
</dbReference>
<protein>
    <submittedName>
        <fullName evidence="3">NTP transferase domain-containing protein</fullName>
    </submittedName>
</protein>
<reference evidence="4" key="1">
    <citation type="journal article" date="2019" name="Int. J. Syst. Evol. Microbiol.">
        <title>The Global Catalogue of Microorganisms (GCM) 10K type strain sequencing project: providing services to taxonomists for standard genome sequencing and annotation.</title>
        <authorList>
            <consortium name="The Broad Institute Genomics Platform"/>
            <consortium name="The Broad Institute Genome Sequencing Center for Infectious Disease"/>
            <person name="Wu L."/>
            <person name="Ma J."/>
        </authorList>
    </citation>
    <scope>NUCLEOTIDE SEQUENCE [LARGE SCALE GENOMIC DNA]</scope>
    <source>
        <strain evidence="4">KCTC 42953</strain>
    </source>
</reference>
<comment type="caution">
    <text evidence="3">The sequence shown here is derived from an EMBL/GenBank/DDBJ whole genome shotgun (WGS) entry which is preliminary data.</text>
</comment>
<keyword evidence="4" id="KW-1185">Reference proteome</keyword>
<dbReference type="Pfam" id="PF12804">
    <property type="entry name" value="NTP_transf_3"/>
    <property type="match status" value="1"/>
</dbReference>
<dbReference type="SUPFAM" id="SSF53448">
    <property type="entry name" value="Nucleotide-diphospho-sugar transferases"/>
    <property type="match status" value="1"/>
</dbReference>
<organism evidence="3 4">
    <name type="scientific">Marinicella sediminis</name>
    <dbReference type="NCBI Taxonomy" id="1792834"/>
    <lineage>
        <taxon>Bacteria</taxon>
        <taxon>Pseudomonadati</taxon>
        <taxon>Pseudomonadota</taxon>
        <taxon>Gammaproteobacteria</taxon>
        <taxon>Lysobacterales</taxon>
        <taxon>Marinicellaceae</taxon>
        <taxon>Marinicella</taxon>
    </lineage>
</organism>
<keyword evidence="3" id="KW-0808">Transferase</keyword>
<evidence type="ECO:0000313" key="3">
    <source>
        <dbReference type="EMBL" id="MFC3192981.1"/>
    </source>
</evidence>
<keyword evidence="1" id="KW-0460">Magnesium</keyword>
<dbReference type="EMBL" id="JBHRTS010000001">
    <property type="protein sequence ID" value="MFC3192981.1"/>
    <property type="molecule type" value="Genomic_DNA"/>
</dbReference>